<dbReference type="GO" id="GO:1990961">
    <property type="term" value="P:xenobiotic detoxification by transmembrane export across the plasma membrane"/>
    <property type="evidence" value="ECO:0007669"/>
    <property type="project" value="InterPro"/>
</dbReference>
<feature type="transmembrane region" description="Helical" evidence="8">
    <location>
        <begin position="303"/>
        <end position="322"/>
    </location>
</feature>
<feature type="transmembrane region" description="Helical" evidence="8">
    <location>
        <begin position="100"/>
        <end position="121"/>
    </location>
</feature>
<keyword evidence="6 8" id="KW-1133">Transmembrane helix</keyword>
<keyword evidence="5 8" id="KW-0812">Transmembrane</keyword>
<dbReference type="RefSeq" id="WP_154285783.1">
    <property type="nucleotide sequence ID" value="NZ_WKJI01000001.1"/>
</dbReference>
<dbReference type="PANTHER" id="PTHR23502:SF132">
    <property type="entry name" value="POLYAMINE TRANSPORTER 2-RELATED"/>
    <property type="match status" value="1"/>
</dbReference>
<evidence type="ECO:0000256" key="3">
    <source>
        <dbReference type="ARBA" id="ARBA00022448"/>
    </source>
</evidence>
<evidence type="ECO:0000256" key="8">
    <source>
        <dbReference type="SAM" id="Phobius"/>
    </source>
</evidence>
<keyword evidence="4" id="KW-1003">Cell membrane</keyword>
<dbReference type="GO" id="GO:0005886">
    <property type="term" value="C:plasma membrane"/>
    <property type="evidence" value="ECO:0007669"/>
    <property type="project" value="UniProtKB-SubCell"/>
</dbReference>
<dbReference type="InterPro" id="IPR036259">
    <property type="entry name" value="MFS_trans_sf"/>
</dbReference>
<evidence type="ECO:0000256" key="6">
    <source>
        <dbReference type="ARBA" id="ARBA00022989"/>
    </source>
</evidence>
<feature type="transmembrane region" description="Helical" evidence="8">
    <location>
        <begin position="343"/>
        <end position="363"/>
    </location>
</feature>
<feature type="domain" description="Major facilitator superfamily (MFS) profile" evidence="9">
    <location>
        <begin position="9"/>
        <end position="394"/>
    </location>
</feature>
<evidence type="ECO:0000256" key="2">
    <source>
        <dbReference type="ARBA" id="ARBA00006236"/>
    </source>
</evidence>
<reference evidence="10 11" key="1">
    <citation type="submission" date="2019-11" db="EMBL/GenBank/DDBJ databases">
        <authorList>
            <person name="Cheng Q."/>
            <person name="Yang Z."/>
        </authorList>
    </citation>
    <scope>NUCLEOTIDE SEQUENCE [LARGE SCALE GENOMIC DNA]</scope>
    <source>
        <strain evidence="10 11">HX-22-1</strain>
    </source>
</reference>
<feature type="transmembrane region" description="Helical" evidence="8">
    <location>
        <begin position="73"/>
        <end position="94"/>
    </location>
</feature>
<evidence type="ECO:0000259" key="9">
    <source>
        <dbReference type="PROSITE" id="PS50850"/>
    </source>
</evidence>
<dbReference type="GO" id="GO:0042910">
    <property type="term" value="F:xenobiotic transmembrane transporter activity"/>
    <property type="evidence" value="ECO:0007669"/>
    <property type="project" value="InterPro"/>
</dbReference>
<dbReference type="FunFam" id="1.20.1720.10:FF:000005">
    <property type="entry name" value="Bcr/CflA family efflux transporter"/>
    <property type="match status" value="1"/>
</dbReference>
<organism evidence="10 11">
    <name type="scientific">Pedobacter puniceum</name>
    <dbReference type="NCBI Taxonomy" id="2666136"/>
    <lineage>
        <taxon>Bacteria</taxon>
        <taxon>Pseudomonadati</taxon>
        <taxon>Bacteroidota</taxon>
        <taxon>Sphingobacteriia</taxon>
        <taxon>Sphingobacteriales</taxon>
        <taxon>Sphingobacteriaceae</taxon>
        <taxon>Pedobacter</taxon>
    </lineage>
</organism>
<protein>
    <submittedName>
        <fullName evidence="10">Bcr/CflA family efflux MFS transporter</fullName>
    </submittedName>
</protein>
<dbReference type="Pfam" id="PF07690">
    <property type="entry name" value="MFS_1"/>
    <property type="match status" value="1"/>
</dbReference>
<dbReference type="CDD" id="cd17320">
    <property type="entry name" value="MFS_MdfA_MDR_like"/>
    <property type="match status" value="1"/>
</dbReference>
<dbReference type="PANTHER" id="PTHR23502">
    <property type="entry name" value="MAJOR FACILITATOR SUPERFAMILY"/>
    <property type="match status" value="1"/>
</dbReference>
<comment type="subcellular location">
    <subcellularLocation>
        <location evidence="1">Cell membrane</location>
        <topology evidence="1">Multi-pass membrane protein</topology>
    </subcellularLocation>
</comment>
<feature type="transmembrane region" description="Helical" evidence="8">
    <location>
        <begin position="7"/>
        <end position="24"/>
    </location>
</feature>
<keyword evidence="3" id="KW-0813">Transport</keyword>
<accession>A0A7K0FI40</accession>
<sequence length="396" mass="43392">MAEKNRFYIILSLGILSALGPFSIDMYLPAFPVMAEDLNTTVPHIQLSLSSYFIGISLGQLIYGPLIDRFGRLIPLFTGLFIYLLTCVACAFANTADTLIVMRFFQALGSCAGMVISRAMVRDIFPVSENARIFSLLMLVIGVSPILAPTLGGYMSSGLGWRSIFIFLIILAVFTIYMCYRYLPESKPADKTMSLKPKAVLSDFWFAFSEPCFIYYALAGGIASAAMFAYIAGSTFVFIELFGFTEKQYGWLFALNAIGLISASQLNSKLLKKYPIGIIIKNSSWVQLTAVLLLAILSAAQFLNVYSTLILIWIFMSALGFFSPNTSALSMAPFDKKAGIASALLGCFQMLFSALASFAVSFLHDGTALPMTGVMAFCIICSFSLVYIGQKQAKKY</sequence>
<evidence type="ECO:0000313" key="11">
    <source>
        <dbReference type="Proteomes" id="UP000462931"/>
    </source>
</evidence>
<gene>
    <name evidence="10" type="ORF">GJJ64_00145</name>
</gene>
<feature type="transmembrane region" description="Helical" evidence="8">
    <location>
        <begin position="164"/>
        <end position="183"/>
    </location>
</feature>
<evidence type="ECO:0000256" key="5">
    <source>
        <dbReference type="ARBA" id="ARBA00022692"/>
    </source>
</evidence>
<dbReference type="SUPFAM" id="SSF103473">
    <property type="entry name" value="MFS general substrate transporter"/>
    <property type="match status" value="1"/>
</dbReference>
<comment type="similarity">
    <text evidence="2">Belongs to the major facilitator superfamily. Bcr/CmlA family.</text>
</comment>
<dbReference type="EMBL" id="WKJI01000001">
    <property type="protein sequence ID" value="MRX45593.1"/>
    <property type="molecule type" value="Genomic_DNA"/>
</dbReference>
<feature type="transmembrane region" description="Helical" evidence="8">
    <location>
        <begin position="204"/>
        <end position="229"/>
    </location>
</feature>
<feature type="transmembrane region" description="Helical" evidence="8">
    <location>
        <begin position="278"/>
        <end position="297"/>
    </location>
</feature>
<evidence type="ECO:0000256" key="1">
    <source>
        <dbReference type="ARBA" id="ARBA00004651"/>
    </source>
</evidence>
<dbReference type="NCBIfam" id="TIGR00710">
    <property type="entry name" value="efflux_Bcr_CflA"/>
    <property type="match status" value="1"/>
</dbReference>
<feature type="transmembrane region" description="Helical" evidence="8">
    <location>
        <begin position="133"/>
        <end position="152"/>
    </location>
</feature>
<evidence type="ECO:0000256" key="7">
    <source>
        <dbReference type="ARBA" id="ARBA00023136"/>
    </source>
</evidence>
<feature type="transmembrane region" description="Helical" evidence="8">
    <location>
        <begin position="249"/>
        <end position="266"/>
    </location>
</feature>
<evidence type="ECO:0000256" key="4">
    <source>
        <dbReference type="ARBA" id="ARBA00022475"/>
    </source>
</evidence>
<keyword evidence="11" id="KW-1185">Reference proteome</keyword>
<dbReference type="InterPro" id="IPR011701">
    <property type="entry name" value="MFS"/>
</dbReference>
<name>A0A7K0FI40_9SPHI</name>
<dbReference type="InterPro" id="IPR004812">
    <property type="entry name" value="Efflux_drug-R_Bcr/CmlA"/>
</dbReference>
<proteinExistence type="inferred from homology"/>
<evidence type="ECO:0000313" key="10">
    <source>
        <dbReference type="EMBL" id="MRX45593.1"/>
    </source>
</evidence>
<dbReference type="InterPro" id="IPR020846">
    <property type="entry name" value="MFS_dom"/>
</dbReference>
<dbReference type="Gene3D" id="1.20.1720.10">
    <property type="entry name" value="Multidrug resistance protein D"/>
    <property type="match status" value="1"/>
</dbReference>
<keyword evidence="7 8" id="KW-0472">Membrane</keyword>
<feature type="transmembrane region" description="Helical" evidence="8">
    <location>
        <begin position="44"/>
        <end position="66"/>
    </location>
</feature>
<dbReference type="AlphaFoldDB" id="A0A7K0FI40"/>
<dbReference type="Proteomes" id="UP000462931">
    <property type="component" value="Unassembled WGS sequence"/>
</dbReference>
<comment type="caution">
    <text evidence="10">The sequence shown here is derived from an EMBL/GenBank/DDBJ whole genome shotgun (WGS) entry which is preliminary data.</text>
</comment>
<dbReference type="PROSITE" id="PS50850">
    <property type="entry name" value="MFS"/>
    <property type="match status" value="1"/>
</dbReference>
<dbReference type="GO" id="GO:0015385">
    <property type="term" value="F:sodium:proton antiporter activity"/>
    <property type="evidence" value="ECO:0007669"/>
    <property type="project" value="TreeGrafter"/>
</dbReference>
<feature type="transmembrane region" description="Helical" evidence="8">
    <location>
        <begin position="369"/>
        <end position="388"/>
    </location>
</feature>